<dbReference type="InterPro" id="IPR020595">
    <property type="entry name" value="MnmG-rel_CS"/>
</dbReference>
<reference evidence="10" key="1">
    <citation type="submission" date="2019-10" db="EMBL/GenBank/DDBJ databases">
        <title>Conservation and host-specific expression of non-tandemly repeated heterogenous ribosome RNA gene in arbuscular mycorrhizal fungi.</title>
        <authorList>
            <person name="Maeda T."/>
            <person name="Kobayashi Y."/>
            <person name="Nakagawa T."/>
            <person name="Ezawa T."/>
            <person name="Yamaguchi K."/>
            <person name="Bino T."/>
            <person name="Nishimoto Y."/>
            <person name="Shigenobu S."/>
            <person name="Kawaguchi M."/>
        </authorList>
    </citation>
    <scope>NUCLEOTIDE SEQUENCE</scope>
    <source>
        <strain evidence="10">HR1</strain>
    </source>
</reference>
<gene>
    <name evidence="10" type="ORF">RCL2_002915400</name>
</gene>
<evidence type="ECO:0000313" key="11">
    <source>
        <dbReference type="Proteomes" id="UP000615446"/>
    </source>
</evidence>
<evidence type="ECO:0000256" key="3">
    <source>
        <dbReference type="ARBA" id="ARBA00022630"/>
    </source>
</evidence>
<dbReference type="PANTHER" id="PTHR11806:SF0">
    <property type="entry name" value="PROTEIN MTO1 HOMOLOG, MITOCHONDRIAL"/>
    <property type="match status" value="1"/>
</dbReference>
<dbReference type="Pfam" id="PF21680">
    <property type="entry name" value="GIDA_C_1st"/>
    <property type="match status" value="1"/>
</dbReference>
<dbReference type="InterPro" id="IPR057668">
    <property type="entry name" value="E2_Ub-conjug_enz_C"/>
</dbReference>
<dbReference type="Gene3D" id="1.10.150.570">
    <property type="entry name" value="GidA associated domain, C-terminal subdomain"/>
    <property type="match status" value="1"/>
</dbReference>
<dbReference type="GO" id="GO:0005739">
    <property type="term" value="C:mitochondrion"/>
    <property type="evidence" value="ECO:0007669"/>
    <property type="project" value="GOC"/>
</dbReference>
<dbReference type="InterPro" id="IPR047001">
    <property type="entry name" value="MnmG_C_subdom"/>
</dbReference>
<dbReference type="FunFam" id="3.50.50.60:FF:000002">
    <property type="entry name" value="tRNA uridine 5-carboxymethylaminomethyl modification enzyme MnmG"/>
    <property type="match status" value="1"/>
</dbReference>
<feature type="compositionally biased region" description="Polar residues" evidence="8">
    <location>
        <begin position="56"/>
        <end position="74"/>
    </location>
</feature>
<dbReference type="InterPro" id="IPR036188">
    <property type="entry name" value="FAD/NAD-bd_sf"/>
</dbReference>
<dbReference type="InterPro" id="IPR040131">
    <property type="entry name" value="MnmG_N"/>
</dbReference>
<comment type="function">
    <text evidence="6">Component of the MSS1-MTO1 complex that catalyzes the 5-carboxymethylaminomethyluridine (cmnm(5)U) modification at the 34th wobble position (U34) of mitochondrial tRNAs.</text>
</comment>
<comment type="cofactor">
    <cofactor evidence="1">
        <name>FAD</name>
        <dbReference type="ChEBI" id="CHEBI:57692"/>
    </cofactor>
</comment>
<feature type="region of interest" description="Disordered" evidence="8">
    <location>
        <begin position="1"/>
        <end position="136"/>
    </location>
</feature>
<evidence type="ECO:0000256" key="7">
    <source>
        <dbReference type="PROSITE-ProRule" id="PRU00024"/>
    </source>
</evidence>
<dbReference type="InterPro" id="IPR004416">
    <property type="entry name" value="MnmG"/>
</dbReference>
<accession>A0A8H3R479</accession>
<feature type="compositionally biased region" description="Basic and acidic residues" evidence="8">
    <location>
        <begin position="82"/>
        <end position="98"/>
    </location>
</feature>
<feature type="compositionally biased region" description="Acidic residues" evidence="8">
    <location>
        <begin position="108"/>
        <end position="122"/>
    </location>
</feature>
<dbReference type="CDD" id="cd20208">
    <property type="entry name" value="Bbox1_DUF2009"/>
    <property type="match status" value="1"/>
</dbReference>
<dbReference type="GO" id="GO:0070899">
    <property type="term" value="P:mitochondrial tRNA wobble uridine modification"/>
    <property type="evidence" value="ECO:0007669"/>
    <property type="project" value="UniProtKB-ARBA"/>
</dbReference>
<feature type="domain" description="B box-type" evidence="9">
    <location>
        <begin position="183"/>
        <end position="229"/>
    </location>
</feature>
<dbReference type="PROSITE" id="PS01281">
    <property type="entry name" value="GIDA_2"/>
    <property type="match status" value="1"/>
</dbReference>
<dbReference type="PROSITE" id="PS01280">
    <property type="entry name" value="GIDA_1"/>
    <property type="match status" value="1"/>
</dbReference>
<feature type="compositionally biased region" description="Polar residues" evidence="8">
    <location>
        <begin position="28"/>
        <end position="46"/>
    </location>
</feature>
<dbReference type="OrthoDB" id="3329at2759"/>
<proteinExistence type="inferred from homology"/>
<keyword evidence="4" id="KW-0819">tRNA processing</keyword>
<feature type="compositionally biased region" description="Polar residues" evidence="8">
    <location>
        <begin position="1"/>
        <end position="21"/>
    </location>
</feature>
<evidence type="ECO:0000256" key="8">
    <source>
        <dbReference type="SAM" id="MobiDB-lite"/>
    </source>
</evidence>
<evidence type="ECO:0000313" key="10">
    <source>
        <dbReference type="EMBL" id="GET02787.1"/>
    </source>
</evidence>
<dbReference type="NCBIfam" id="TIGR00136">
    <property type="entry name" value="mnmG_gidA"/>
    <property type="match status" value="1"/>
</dbReference>
<dbReference type="EMBL" id="BLAL01000315">
    <property type="protein sequence ID" value="GET02787.1"/>
    <property type="molecule type" value="Genomic_DNA"/>
</dbReference>
<evidence type="ECO:0000256" key="6">
    <source>
        <dbReference type="ARBA" id="ARBA00054993"/>
    </source>
</evidence>
<keyword evidence="7" id="KW-0479">Metal-binding</keyword>
<dbReference type="FunFam" id="3.50.50.60:FF:000145">
    <property type="entry name" value="tRNA uridine 5-carboxymethylaminomethyl modification enzyme"/>
    <property type="match status" value="1"/>
</dbReference>
<keyword evidence="7" id="KW-0862">Zinc</keyword>
<evidence type="ECO:0000256" key="5">
    <source>
        <dbReference type="ARBA" id="ARBA00022827"/>
    </source>
</evidence>
<dbReference type="GO" id="GO:0030488">
    <property type="term" value="P:tRNA methylation"/>
    <property type="evidence" value="ECO:0007669"/>
    <property type="project" value="TreeGrafter"/>
</dbReference>
<dbReference type="SMART" id="SM01228">
    <property type="entry name" value="GIDA_assoc_3"/>
    <property type="match status" value="1"/>
</dbReference>
<name>A0A8H3R479_9GLOM</name>
<dbReference type="InterPro" id="IPR026904">
    <property type="entry name" value="MnmG_C"/>
</dbReference>
<dbReference type="InterPro" id="IPR002218">
    <property type="entry name" value="MnmG-rel"/>
</dbReference>
<dbReference type="SUPFAM" id="SSF51905">
    <property type="entry name" value="FAD/NAD(P)-binding domain"/>
    <property type="match status" value="1"/>
</dbReference>
<organism evidence="10 11">
    <name type="scientific">Rhizophagus clarus</name>
    <dbReference type="NCBI Taxonomy" id="94130"/>
    <lineage>
        <taxon>Eukaryota</taxon>
        <taxon>Fungi</taxon>
        <taxon>Fungi incertae sedis</taxon>
        <taxon>Mucoromycota</taxon>
        <taxon>Glomeromycotina</taxon>
        <taxon>Glomeromycetes</taxon>
        <taxon>Glomerales</taxon>
        <taxon>Glomeraceae</taxon>
        <taxon>Rhizophagus</taxon>
    </lineage>
</organism>
<evidence type="ECO:0000256" key="1">
    <source>
        <dbReference type="ARBA" id="ARBA00001974"/>
    </source>
</evidence>
<dbReference type="PANTHER" id="PTHR11806">
    <property type="entry name" value="GLUCOSE INHIBITED DIVISION PROTEIN A"/>
    <property type="match status" value="1"/>
</dbReference>
<dbReference type="Pfam" id="PF09418">
    <property type="entry name" value="DUF2009"/>
    <property type="match status" value="1"/>
</dbReference>
<keyword evidence="3" id="KW-0285">Flavoprotein</keyword>
<protein>
    <submittedName>
        <fullName evidence="10">Glucose-inhibited division protein A subfamily</fullName>
    </submittedName>
</protein>
<feature type="compositionally biased region" description="Polar residues" evidence="8">
    <location>
        <begin position="126"/>
        <end position="136"/>
    </location>
</feature>
<dbReference type="Proteomes" id="UP000615446">
    <property type="component" value="Unassembled WGS sequence"/>
</dbReference>
<dbReference type="Gene3D" id="3.50.50.60">
    <property type="entry name" value="FAD/NAD(P)-binding domain"/>
    <property type="match status" value="2"/>
</dbReference>
<dbReference type="InterPro" id="IPR049312">
    <property type="entry name" value="GIDA_C_N"/>
</dbReference>
<keyword evidence="7" id="KW-0863">Zinc-finger</keyword>
<evidence type="ECO:0000259" key="9">
    <source>
        <dbReference type="PROSITE" id="PS50119"/>
    </source>
</evidence>
<dbReference type="GO" id="GO:0050660">
    <property type="term" value="F:flavin adenine dinucleotide binding"/>
    <property type="evidence" value="ECO:0007669"/>
    <property type="project" value="InterPro"/>
</dbReference>
<dbReference type="Pfam" id="PF22586">
    <property type="entry name" value="ANCHR-like_BBOX"/>
    <property type="match status" value="1"/>
</dbReference>
<dbReference type="FunFam" id="1.10.150.570:FF:000001">
    <property type="entry name" value="tRNA uridine 5-carboxymethylaminomethyl modification enzyme MnmG"/>
    <property type="match status" value="1"/>
</dbReference>
<dbReference type="PROSITE" id="PS50119">
    <property type="entry name" value="ZF_BBOX"/>
    <property type="match status" value="1"/>
</dbReference>
<dbReference type="InterPro" id="IPR000315">
    <property type="entry name" value="Znf_B-box"/>
</dbReference>
<comment type="caution">
    <text evidence="10">The sequence shown here is derived from an EMBL/GenBank/DDBJ whole genome shotgun (WGS) entry which is preliminary data.</text>
</comment>
<keyword evidence="5" id="KW-0274">FAD</keyword>
<dbReference type="Pfam" id="PF13932">
    <property type="entry name" value="SAM_GIDA_C"/>
    <property type="match status" value="1"/>
</dbReference>
<comment type="similarity">
    <text evidence="2">Belongs to the MnmG family.</text>
</comment>
<dbReference type="InterPro" id="IPR044920">
    <property type="entry name" value="MnmG_C_subdom_sf"/>
</dbReference>
<sequence length="1396" mass="157734">MQSENADPQSQPEYNSPASENTSDDRQGSTTASVALTNTTEQTPITALTGMDQYNDMDTSDSIVDNIGNNATNQEEIDEAAAEEKLDEYIQEDSRKASQEVAQGVSNEPEDSDSEVEEEEEVISGVTPSSYGQEVNGTQMKELKRKQRMDEILQQEDGDSELEDEQMTDVDQELEQESASAPIPEGLCVECRDQEASFSCEQCSEDFCEMCFAMIHRTGNRRDHKFKNLNVKMKTNGKVKTTVTNISNDDMETEESVPEDDEPKSINIISSGSTSFGEWFESRAKYIPLRLNMEERKLLRLLEAALNVSEYTDKIDIISYSSSKTRRMVHQIKDLCSILSGLMVASDYKKGQELINNRSFEDNQEFFQKIFEIGRRHKIMNPEKMRDAYGKLMYMLMDSVIPDVQDMLSFNLIIPIKTVYSFLKERGGLAVLHHDYIVDATKEIIPDGKSRPQINKEIRAKERAIENLSRKFASDKLTQEEIKQCLYSIGDNHAYLRGNRDCCERMVQYLQKYFNPNKIEKGYSLAISSGRNGARLSHSHEMQYHYAHQTLHLWREIQHEMFMLWALSDQDLLSEHNTYRLRDTGQGLNRVQMCPAVSKCMHSILHRAQQKARYWVGSSVIHLGDKNVPNALMFIDKYNQVSRILNPILICIENIESVIKNNTGLRKYVENSFGSVDELKKSILADFFRYAFDGSGADNFFDAGSCIDGRLTSAWNWCSLIEKKAYFPIFLLTGFVGFDGDGIRCSYFKRFSVRTYVKISARDPEHPKFDVIVIGGGHAGSEACAAAARTGAKTLLLTQRLDTIGEMSCNPSFGGIGKGILVREIDALDGLCGKISDLSGIQFHILNRSKGPAVHGPRAQIDRKLYKKHMQEHLFNYPNLIVMAGSVHDILMAHRPMIIGEPGEHPVYGEVQGVKLESGEIIYASKVVLTTGTFLQGEIHIGKTMYPSGRFGEAPSVGISKTLELAGFKLGRLKTGTPPRLDGRTINYKNLRPQHGDIPATPFSYLHSSVPYEALQIICYQTKTNIETHKIILENLSETMHIRETVKGPRYCPSIEAKVIRFKDKQGHIIWLEPEGLDTEIVYPNGISMSLPESIQYKMIRTIPGLENVAMMRPGYGVEYDHVDPRELNPTLETHRIKGLYLAGQINGTTGYEEAAAQGIIAGINAGLSIQNKAPFILDRADAYIGVLIDDLITKGVEEPYRMFTARSEYRLSLRADNADMRLTRKGYEVGCVSNYRWNIFQETEKQFCRGSELLHGFSLSPQKWDALGINVVYDGIMRSAVDIIGTRNVTMEFLTKLIPELDEISPSVFRRLHIEASYKSYLERQKAEVQTFRKDEEMILPEDLDYDLVHNLSFETRSKLKLIRPATLGAAKRIEGMTPASIVTLLKYVVLINKP</sequence>
<dbReference type="Pfam" id="PF01134">
    <property type="entry name" value="GIDA"/>
    <property type="match status" value="1"/>
</dbReference>
<evidence type="ECO:0000256" key="4">
    <source>
        <dbReference type="ARBA" id="ARBA00022694"/>
    </source>
</evidence>
<dbReference type="GO" id="GO:0008270">
    <property type="term" value="F:zinc ion binding"/>
    <property type="evidence" value="ECO:0007669"/>
    <property type="project" value="UniProtKB-KW"/>
</dbReference>
<dbReference type="Gene3D" id="4.10.640.40">
    <property type="entry name" value="Cytoplasmic polyadenylation element-binding protein, ZZ domain"/>
    <property type="match status" value="1"/>
</dbReference>
<evidence type="ECO:0000256" key="2">
    <source>
        <dbReference type="ARBA" id="ARBA00007653"/>
    </source>
</evidence>
<dbReference type="HAMAP" id="MF_00129">
    <property type="entry name" value="MnmG_GidA"/>
    <property type="match status" value="1"/>
</dbReference>
<dbReference type="InterPro" id="IPR038446">
    <property type="entry name" value="CEBP_ZZ_sf"/>
</dbReference>